<dbReference type="InterPro" id="IPR001753">
    <property type="entry name" value="Enoyl-CoA_hydra/iso"/>
</dbReference>
<reference evidence="4 5" key="1">
    <citation type="submission" date="2023-03" db="EMBL/GenBank/DDBJ databases">
        <title>Draft genome sequence of Thalassotalea eurytherma JCM 18482T.</title>
        <authorList>
            <person name="Sawabe T."/>
        </authorList>
    </citation>
    <scope>NUCLEOTIDE SEQUENCE [LARGE SCALE GENOMIC DNA]</scope>
    <source>
        <strain evidence="4 5">JCM 18482</strain>
    </source>
</reference>
<comment type="caution">
    <text evidence="4">The sequence shown here is derived from an EMBL/GenBank/DDBJ whole genome shotgun (WGS) entry which is preliminary data.</text>
</comment>
<dbReference type="Gene3D" id="3.90.226.10">
    <property type="entry name" value="2-enoyl-CoA Hydratase, Chain A, domain 1"/>
    <property type="match status" value="1"/>
</dbReference>
<protein>
    <submittedName>
        <fullName evidence="4">Enoyl-CoA hydratase</fullName>
    </submittedName>
</protein>
<evidence type="ECO:0000313" key="5">
    <source>
        <dbReference type="Proteomes" id="UP001157133"/>
    </source>
</evidence>
<dbReference type="EMBL" id="BSSU01000005">
    <property type="protein sequence ID" value="GLX81580.1"/>
    <property type="molecule type" value="Genomic_DNA"/>
</dbReference>
<dbReference type="RefSeq" id="WP_284206919.1">
    <property type="nucleotide sequence ID" value="NZ_BSSU01000005.1"/>
</dbReference>
<keyword evidence="3" id="KW-0413">Isomerase</keyword>
<dbReference type="InterPro" id="IPR051053">
    <property type="entry name" value="ECH/Chromodomain_protein"/>
</dbReference>
<proteinExistence type="predicted"/>
<name>A0ABQ6H4A8_9GAMM</name>
<evidence type="ECO:0000256" key="2">
    <source>
        <dbReference type="ARBA" id="ARBA00023140"/>
    </source>
</evidence>
<organism evidence="4 5">
    <name type="scientific">Thalassotalea eurytherma</name>
    <dbReference type="NCBI Taxonomy" id="1144278"/>
    <lineage>
        <taxon>Bacteria</taxon>
        <taxon>Pseudomonadati</taxon>
        <taxon>Pseudomonadota</taxon>
        <taxon>Gammaproteobacteria</taxon>
        <taxon>Alteromonadales</taxon>
        <taxon>Colwelliaceae</taxon>
        <taxon>Thalassotalea</taxon>
    </lineage>
</organism>
<evidence type="ECO:0000256" key="1">
    <source>
        <dbReference type="ARBA" id="ARBA00004275"/>
    </source>
</evidence>
<sequence length="246" mass="26827">MNDLILSDIKNHILTITINRFDKQNALLNGMYLSLSALFEQAEQDDNIRCVVIQGNDNCFSAGNDLNDFLNSTNSITEGGGYQFIQKLGKFNKPLIAAVAGNAVGIGTTLLLHCDMAIAADNAKFMLPFAQLGLCPEAASSYLLPKLVGRVKAFELLVLGDNFDAHTALELNLINQVVAPEALLETAQNIANRLIKIPPQALQKSRELIADGCKQITAEIMHKEILEFEALLNTPQSKAILKHLAK</sequence>
<keyword evidence="2" id="KW-0576">Peroxisome</keyword>
<dbReference type="Pfam" id="PF00378">
    <property type="entry name" value="ECH_1"/>
    <property type="match status" value="1"/>
</dbReference>
<dbReference type="SUPFAM" id="SSF52096">
    <property type="entry name" value="ClpP/crotonase"/>
    <property type="match status" value="1"/>
</dbReference>
<dbReference type="InterPro" id="IPR029045">
    <property type="entry name" value="ClpP/crotonase-like_dom_sf"/>
</dbReference>
<evidence type="ECO:0000256" key="3">
    <source>
        <dbReference type="ARBA" id="ARBA00023235"/>
    </source>
</evidence>
<comment type="subcellular location">
    <subcellularLocation>
        <location evidence="1">Peroxisome</location>
    </subcellularLocation>
</comment>
<gene>
    <name evidence="4" type="ORF">theurythT_10320</name>
</gene>
<dbReference type="PANTHER" id="PTHR43684">
    <property type="match status" value="1"/>
</dbReference>
<dbReference type="PANTHER" id="PTHR43684:SF1">
    <property type="entry name" value="ENOYL-COA DELTA ISOMERASE 2"/>
    <property type="match status" value="1"/>
</dbReference>
<dbReference type="Proteomes" id="UP001157133">
    <property type="component" value="Unassembled WGS sequence"/>
</dbReference>
<keyword evidence="5" id="KW-1185">Reference proteome</keyword>
<dbReference type="CDD" id="cd06558">
    <property type="entry name" value="crotonase-like"/>
    <property type="match status" value="1"/>
</dbReference>
<accession>A0ABQ6H4A8</accession>
<evidence type="ECO:0000313" key="4">
    <source>
        <dbReference type="EMBL" id="GLX81580.1"/>
    </source>
</evidence>